<dbReference type="EMBL" id="LNIX01000001">
    <property type="protein sequence ID" value="OXA63274.1"/>
    <property type="molecule type" value="Genomic_DNA"/>
</dbReference>
<keyword evidence="3" id="KW-1185">Reference proteome</keyword>
<protein>
    <submittedName>
        <fullName evidence="2">Trafficking protein particle complex subunit 8</fullName>
    </submittedName>
</protein>
<evidence type="ECO:0000313" key="3">
    <source>
        <dbReference type="Proteomes" id="UP000198287"/>
    </source>
</evidence>
<dbReference type="PANTHER" id="PTHR12975:SF6">
    <property type="entry name" value="TRAFFICKING PROTEIN PARTICLE COMPLEX SUBUNIT 8"/>
    <property type="match status" value="1"/>
</dbReference>
<dbReference type="STRING" id="158441.A0A226F1H5"/>
<reference evidence="2 3" key="1">
    <citation type="submission" date="2015-12" db="EMBL/GenBank/DDBJ databases">
        <title>The genome of Folsomia candida.</title>
        <authorList>
            <person name="Faddeeva A."/>
            <person name="Derks M.F."/>
            <person name="Anvar Y."/>
            <person name="Smit S."/>
            <person name="Van Straalen N."/>
            <person name="Roelofs D."/>
        </authorList>
    </citation>
    <scope>NUCLEOTIDE SEQUENCE [LARGE SCALE GENOMIC DNA]</scope>
    <source>
        <strain evidence="2 3">VU population</strain>
        <tissue evidence="2">Whole body</tissue>
    </source>
</reference>
<comment type="caution">
    <text evidence="2">The sequence shown here is derived from an EMBL/GenBank/DDBJ whole genome shotgun (WGS) entry which is preliminary data.</text>
</comment>
<sequence>MQTKIVSSPQSPVAGVGSGKIPVGATEFVLSTYNPRVAVFSTSAASAIAAKNNLTVPQLIAPFTRVQTDASWHEPLTGQLIVPRGLRFTPVDLAIKKRLDMDSQRNKKFLQDTVGHYLPSLVETEDTKFHPRITKSGKGSAVGYNVEAPRTVPWFNAWREQFLKLHSETQSSQYDFLHHCMACILVMSSTDGQTGEELTETVAKLSKAQQQHQTTWSNSWAFPSVLKFYLILHETSQCDQDRANTMYQNLRTTYGGNFSFMVQISGVISDSNANETNDNSDIWSRYVDQESDNNVNDDFHGETSQDDLDVVFHSDLIHPLSPDAEKIVSTSLANGKILPNNTSPIPLVRGQHLSPEDIDNIQNAMNEFVAKALLPYIDRQSRLLHESIVNRRGMSKSFFSATKRLFGGSAKTPSSIVYTNESLEMMSRKLADVYFLFGHYAGAYQLYHQLKKDFLGDSAWVYYASSLEMAAVSHFMMSQAEPPLAMARSFPVHYITDAITYYIDNCRMADSAIKCALISCECLKHMDSHSEAAAVYIRMTSEDCDLKSALMLEQAAHAFLNVNYIRKYALHCVLAGHRYFKAGLKMHSLKCYFQADQIYTGRGWRYAENHVHFTIVRHHSSLHLTSDISKYQKPLVTPPLQSTIQTTNNQITNNIKALPPPVLHCLKLEYSTLKLLNGTEFISLIRAQNLTPDGHVTINKLDYLNESLKIKQVNSTPVTSNSTVLSNDSVIKLVPMESRNIVLKTQIEQLDHSMNNISLQIHWEFSKPGVAIVYGQSKLAVEDLPRILSLQENAFIFELNHESRCENDFNVNPCFLYGIELFVHARVGGKFSFKMETNSSQSSIGPGVKASGDELFFVGQTKWTLDVVPLKTYTLKYTVAIMQPGVFNIAPAIIISSPTGLDEAPPPKYILHSPLIVTHRSS</sequence>
<dbReference type="OrthoDB" id="203724at2759"/>
<dbReference type="Proteomes" id="UP000198287">
    <property type="component" value="Unassembled WGS sequence"/>
</dbReference>
<name>A0A226F1H5_FOLCA</name>
<dbReference type="GO" id="GO:1990072">
    <property type="term" value="C:TRAPPIII protein complex"/>
    <property type="evidence" value="ECO:0007669"/>
    <property type="project" value="TreeGrafter"/>
</dbReference>
<dbReference type="AlphaFoldDB" id="A0A226F1H5"/>
<dbReference type="InterPro" id="IPR024420">
    <property type="entry name" value="TRAPP_III_complex_Trs85"/>
</dbReference>
<dbReference type="Pfam" id="PF12739">
    <property type="entry name" value="TRAPPC-Trs85"/>
    <property type="match status" value="1"/>
</dbReference>
<dbReference type="InterPro" id="IPR057651">
    <property type="entry name" value="Ig_TPPC8_C"/>
</dbReference>
<dbReference type="PANTHER" id="PTHR12975">
    <property type="entry name" value="TRANSPORT PROTEIN TRAPP"/>
    <property type="match status" value="1"/>
</dbReference>
<proteinExistence type="predicted"/>
<dbReference type="Pfam" id="PF24542">
    <property type="entry name" value="Ig_TPPC8_C"/>
    <property type="match status" value="1"/>
</dbReference>
<feature type="domain" description="TPPC8 C-terminal Ig-like" evidence="1">
    <location>
        <begin position="797"/>
        <end position="890"/>
    </location>
</feature>
<evidence type="ECO:0000259" key="1">
    <source>
        <dbReference type="Pfam" id="PF24542"/>
    </source>
</evidence>
<gene>
    <name evidence="2" type="ORF">Fcan01_02165</name>
</gene>
<evidence type="ECO:0000313" key="2">
    <source>
        <dbReference type="EMBL" id="OXA63274.1"/>
    </source>
</evidence>
<organism evidence="2 3">
    <name type="scientific">Folsomia candida</name>
    <name type="common">Springtail</name>
    <dbReference type="NCBI Taxonomy" id="158441"/>
    <lineage>
        <taxon>Eukaryota</taxon>
        <taxon>Metazoa</taxon>
        <taxon>Ecdysozoa</taxon>
        <taxon>Arthropoda</taxon>
        <taxon>Hexapoda</taxon>
        <taxon>Collembola</taxon>
        <taxon>Entomobryomorpha</taxon>
        <taxon>Isotomoidea</taxon>
        <taxon>Isotomidae</taxon>
        <taxon>Proisotominae</taxon>
        <taxon>Folsomia</taxon>
    </lineage>
</organism>
<accession>A0A226F1H5</accession>